<dbReference type="PANTHER" id="PTHR34477:SF1">
    <property type="entry name" value="UPF0213 PROTEIN YHBQ"/>
    <property type="match status" value="1"/>
</dbReference>
<dbReference type="Gene3D" id="3.40.1440.10">
    <property type="entry name" value="GIY-YIG endonuclease"/>
    <property type="match status" value="1"/>
</dbReference>
<evidence type="ECO:0000313" key="4">
    <source>
        <dbReference type="Proteomes" id="UP000033934"/>
    </source>
</evidence>
<dbReference type="PANTHER" id="PTHR34477">
    <property type="entry name" value="UPF0213 PROTEIN YHBQ"/>
    <property type="match status" value="1"/>
</dbReference>
<name>A0A0G0LK51_9BACT</name>
<dbReference type="InterPro" id="IPR050190">
    <property type="entry name" value="UPF0213_domain"/>
</dbReference>
<comment type="similarity">
    <text evidence="1">Belongs to the UPF0213 family.</text>
</comment>
<dbReference type="CDD" id="cd10449">
    <property type="entry name" value="GIY-YIG_SLX1_like"/>
    <property type="match status" value="1"/>
</dbReference>
<dbReference type="InterPro" id="IPR035901">
    <property type="entry name" value="GIY-YIG_endonuc_sf"/>
</dbReference>
<dbReference type="PROSITE" id="PS50164">
    <property type="entry name" value="GIY_YIG"/>
    <property type="match status" value="1"/>
</dbReference>
<evidence type="ECO:0000256" key="1">
    <source>
        <dbReference type="ARBA" id="ARBA00007435"/>
    </source>
</evidence>
<dbReference type="Proteomes" id="UP000033934">
    <property type="component" value="Unassembled WGS sequence"/>
</dbReference>
<feature type="domain" description="GIY-YIG" evidence="2">
    <location>
        <begin position="1"/>
        <end position="78"/>
    </location>
</feature>
<comment type="caution">
    <text evidence="3">The sequence shown here is derived from an EMBL/GenBank/DDBJ whole genome shotgun (WGS) entry which is preliminary data.</text>
</comment>
<proteinExistence type="inferred from homology"/>
<dbReference type="Pfam" id="PF01541">
    <property type="entry name" value="GIY-YIG"/>
    <property type="match status" value="1"/>
</dbReference>
<evidence type="ECO:0000313" key="3">
    <source>
        <dbReference type="EMBL" id="KKQ88335.1"/>
    </source>
</evidence>
<dbReference type="SUPFAM" id="SSF82771">
    <property type="entry name" value="GIY-YIG endonuclease"/>
    <property type="match status" value="1"/>
</dbReference>
<sequence length="83" mass="9954">MYKVYILKSTINNRYYIGHTENIDNRLNLHNSGRVRSTKPYSLWNIIHTETLKTRSEAQKREIEIKKYKGGIQFKKLLGLWNE</sequence>
<dbReference type="InterPro" id="IPR000305">
    <property type="entry name" value="GIY-YIG_endonuc"/>
</dbReference>
<dbReference type="AlphaFoldDB" id="A0A0G0LK51"/>
<protein>
    <submittedName>
        <fullName evidence="3">Excinuclease abc c subunit domain protein</fullName>
    </submittedName>
</protein>
<accession>A0A0G0LK51</accession>
<dbReference type="EMBL" id="LBVO01000034">
    <property type="protein sequence ID" value="KKQ88335.1"/>
    <property type="molecule type" value="Genomic_DNA"/>
</dbReference>
<organism evidence="3 4">
    <name type="scientific">Berkelbacteria bacterium GW2011_GWA2_38_9</name>
    <dbReference type="NCBI Taxonomy" id="1618334"/>
    <lineage>
        <taxon>Bacteria</taxon>
        <taxon>Candidatus Berkelbacteria</taxon>
    </lineage>
</organism>
<reference evidence="3 4" key="1">
    <citation type="journal article" date="2015" name="Nature">
        <title>rRNA introns, odd ribosomes, and small enigmatic genomes across a large radiation of phyla.</title>
        <authorList>
            <person name="Brown C.T."/>
            <person name="Hug L.A."/>
            <person name="Thomas B.C."/>
            <person name="Sharon I."/>
            <person name="Castelle C.J."/>
            <person name="Singh A."/>
            <person name="Wilkins M.J."/>
            <person name="Williams K.H."/>
            <person name="Banfield J.F."/>
        </authorList>
    </citation>
    <scope>NUCLEOTIDE SEQUENCE [LARGE SCALE GENOMIC DNA]</scope>
</reference>
<gene>
    <name evidence="3" type="ORF">UT11_C0034G0011</name>
</gene>
<evidence type="ECO:0000259" key="2">
    <source>
        <dbReference type="PROSITE" id="PS50164"/>
    </source>
</evidence>